<dbReference type="HOGENOM" id="CLU_004347_0_0_1"/>
<reference evidence="3 4" key="1">
    <citation type="journal article" date="2006" name="Nature">
        <title>Global trends of whole-genome duplications revealed by the ciliate Paramecium tetraurelia.</title>
        <authorList>
            <consortium name="Genoscope"/>
            <person name="Aury J.-M."/>
            <person name="Jaillon O."/>
            <person name="Duret L."/>
            <person name="Noel B."/>
            <person name="Jubin C."/>
            <person name="Porcel B.M."/>
            <person name="Segurens B."/>
            <person name="Daubin V."/>
            <person name="Anthouard V."/>
            <person name="Aiach N."/>
            <person name="Arnaiz O."/>
            <person name="Billaut A."/>
            <person name="Beisson J."/>
            <person name="Blanc I."/>
            <person name="Bouhouche K."/>
            <person name="Camara F."/>
            <person name="Duharcourt S."/>
            <person name="Guigo R."/>
            <person name="Gogendeau D."/>
            <person name="Katinka M."/>
            <person name="Keller A.-M."/>
            <person name="Kissmehl R."/>
            <person name="Klotz C."/>
            <person name="Koll F."/>
            <person name="Le Moue A."/>
            <person name="Lepere C."/>
            <person name="Malinsky S."/>
            <person name="Nowacki M."/>
            <person name="Nowak J.K."/>
            <person name="Plattner H."/>
            <person name="Poulain J."/>
            <person name="Ruiz F."/>
            <person name="Serrano V."/>
            <person name="Zagulski M."/>
            <person name="Dessen P."/>
            <person name="Betermier M."/>
            <person name="Weissenbach J."/>
            <person name="Scarpelli C."/>
            <person name="Schachter V."/>
            <person name="Sperling L."/>
            <person name="Meyer E."/>
            <person name="Cohen J."/>
            <person name="Wincker P."/>
        </authorList>
    </citation>
    <scope>NUCLEOTIDE SEQUENCE [LARGE SCALE GENOMIC DNA]</scope>
    <source>
        <strain evidence="3 4">Stock d4-2</strain>
    </source>
</reference>
<dbReference type="Proteomes" id="UP000000600">
    <property type="component" value="Unassembled WGS sequence"/>
</dbReference>
<evidence type="ECO:0000313" key="3">
    <source>
        <dbReference type="EMBL" id="CAK60657.1"/>
    </source>
</evidence>
<dbReference type="RefSeq" id="XP_001428055.1">
    <property type="nucleotide sequence ID" value="XM_001428018.1"/>
</dbReference>
<protein>
    <submittedName>
        <fullName evidence="3">Uncharacterized protein</fullName>
    </submittedName>
</protein>
<organism evidence="3 4">
    <name type="scientific">Paramecium tetraurelia</name>
    <dbReference type="NCBI Taxonomy" id="5888"/>
    <lineage>
        <taxon>Eukaryota</taxon>
        <taxon>Sar</taxon>
        <taxon>Alveolata</taxon>
        <taxon>Ciliophora</taxon>
        <taxon>Intramacronucleata</taxon>
        <taxon>Oligohymenophorea</taxon>
        <taxon>Peniculida</taxon>
        <taxon>Parameciidae</taxon>
        <taxon>Paramecium</taxon>
    </lineage>
</organism>
<gene>
    <name evidence="3" type="ORF">GSPATT00005408001</name>
</gene>
<evidence type="ECO:0000313" key="4">
    <source>
        <dbReference type="Proteomes" id="UP000000600"/>
    </source>
</evidence>
<keyword evidence="1" id="KW-0472">Membrane</keyword>
<keyword evidence="1" id="KW-0812">Transmembrane</keyword>
<sequence>MLCGIISLFLLIESSYQWCETVQQNVTYYTTKGEQFRWRVDSLIAGNGLDFYLIPNSTIMRYHPAFDQISDEETHFGTLIQTGAIRAYDIASSGAWTNSFAFLELDDKKNIYDLYYFEGNALQMAKTPQFQKKIPLTESNAVIDCFDLEYINRDLFVVDCAERNSATPTQPMKNYLYVVDKLDTAITAASKRVEVSNHKQYKQVKGRKIQYHVYYKKGTGEELGVEVDVDRPQPPSPIRMLLRGQQAFNSETGNTTVLDHDCFIDIVIRFDNQTFQEAGILDKAKISADTKQTVNFTLIDFKVLPNGDVYILDADHGIYVYKVTEEGQWVYAKTIQTLNQKAYGFDVVDMLNDDGFSELAIAVLYESNLLITVASVQKNGYNLPFKASLPASVSFSDKYVVVVHSQKLYLYNMIFPYLLHSETLISSTLLVNPFAPDVIVVSPTLTRRYELSDGYLASENSVQIEKSTLTLYGTDGNKICSSKINYQVLAADDANIYDLGHDPFPSMITYPAEPFLLQDIASGPNLQYVTPDFSQDHVEVQVHFLWEIELKNVSLFDAKDVAYADVLVDPHHHNNNKFYLFLQHKNKTVIIWDCQSHNYHDNHTNCEKQDQFDLPVQLSRTNSQFDWKTFEQEVVTFQFQVSDYEIVFYSNFDGDHQKIGNITYEASPEYKITSFTALKQTIYVVQHAQKEVDIIFSVSPSLVKYPIYSNMIDEYQTGCSWTPKRVFGNSYTKSDFIFVLTDDCVIVGELRTHFVLLKAIAIEPEAEIEVAVGEKTFYIISKGRKDTIEEFNYENLNDIYPMKAMPLYGRYSLQSPLTIDFVYETGFLFVRAYDSVEKETVILIYESNVLYRNSLHKVLKTHELIPDKQVLETAASGQDQMFVYFNDLKTQRVIVCLRDSLMELVPAQMSDAYTTSMKAAVGITNTLSDSQTSVIYPVKFINTQSIVRINITLLAKTVFHFNSTENAQYLNFTNDGLYFGHVTKFQITCKQCDGKLISILNPLTKNSEGTQFANYEIIAGAAFKDSVVYLADPKSLVFQNSDDDTVKFVHKIEPGTHCTQLTTYNDYILVTCINNADTLLYIVSCDIAKSTCTPIQSDTPNIGMFTIVSKVLYLNSYLYILDADQDHPLTNRGVLYVYQLTVDQKWTAKNQKVFDYKYFNLPTVNDYYITDFDVVQFQQGNTFYQKIMIQTAIGQIYFVQIYNDGGLIKDNHKQVSNLASFLNKDYAVKEDTMFYQIKLYKSATNQNTFDATVITTTNNVAQYAITFSFDISDPLSKGSPLKDTSVPFLLNHYGTMKTLNKFAIGQGHAAVPYYNSSHIMISMYQLPETTALGADSKAKMLTISGAEIIRHIASNTQFALVIQKPTNQTEPSIYTNIEEDAKSNNYVVKKYTIHDVPKIKIVSGDKVQSQMIELQIENDYSSALGVFEIINNNNPPPPDDGDGGSSLVWLWVILGILGGLALLGGAFFVYNKFFRKNPQVPSSAKVSLMNQ</sequence>
<dbReference type="EMBL" id="CT868008">
    <property type="protein sequence ID" value="CAK60657.1"/>
    <property type="molecule type" value="Genomic_DNA"/>
</dbReference>
<feature type="signal peptide" evidence="2">
    <location>
        <begin position="1"/>
        <end position="17"/>
    </location>
</feature>
<keyword evidence="4" id="KW-1185">Reference proteome</keyword>
<dbReference type="KEGG" id="ptm:GSPATT00005408001"/>
<dbReference type="GeneID" id="5013839"/>
<evidence type="ECO:0000256" key="1">
    <source>
        <dbReference type="SAM" id="Phobius"/>
    </source>
</evidence>
<feature type="chain" id="PRO_5002622737" evidence="2">
    <location>
        <begin position="18"/>
        <end position="1491"/>
    </location>
</feature>
<accession>A0BQ40</accession>
<keyword evidence="1" id="KW-1133">Transmembrane helix</keyword>
<keyword evidence="2" id="KW-0732">Signal</keyword>
<dbReference type="OrthoDB" id="293335at2759"/>
<evidence type="ECO:0000256" key="2">
    <source>
        <dbReference type="SAM" id="SignalP"/>
    </source>
</evidence>
<proteinExistence type="predicted"/>
<dbReference type="OMA" id="CAERNSA"/>
<feature type="transmembrane region" description="Helical" evidence="1">
    <location>
        <begin position="1448"/>
        <end position="1470"/>
    </location>
</feature>
<name>A0BQ40_PARTE</name>
<dbReference type="InParanoid" id="A0BQ40"/>